<reference evidence="2 3" key="1">
    <citation type="submission" date="2016-10" db="EMBL/GenBank/DDBJ databases">
        <authorList>
            <person name="de Groot N.N."/>
        </authorList>
    </citation>
    <scope>NUCLEOTIDE SEQUENCE [LARGE SCALE GENOMIC DNA]</scope>
    <source>
        <strain evidence="2 3">CGMCC 4.7037</strain>
    </source>
</reference>
<dbReference type="EMBL" id="FNVT01000003">
    <property type="protein sequence ID" value="SEG60517.1"/>
    <property type="molecule type" value="Genomic_DNA"/>
</dbReference>
<dbReference type="Pfam" id="PF18029">
    <property type="entry name" value="Glyoxalase_6"/>
    <property type="match status" value="1"/>
</dbReference>
<organism evidence="2 3">
    <name type="scientific">Nonomuraea solani</name>
    <dbReference type="NCBI Taxonomy" id="1144553"/>
    <lineage>
        <taxon>Bacteria</taxon>
        <taxon>Bacillati</taxon>
        <taxon>Actinomycetota</taxon>
        <taxon>Actinomycetes</taxon>
        <taxon>Streptosporangiales</taxon>
        <taxon>Streptosporangiaceae</taxon>
        <taxon>Nonomuraea</taxon>
    </lineage>
</organism>
<dbReference type="Gene3D" id="3.10.180.10">
    <property type="entry name" value="2,3-Dihydroxybiphenyl 1,2-Dioxygenase, domain 1"/>
    <property type="match status" value="1"/>
</dbReference>
<dbReference type="SUPFAM" id="SSF54593">
    <property type="entry name" value="Glyoxalase/Bleomycin resistance protein/Dihydroxybiphenyl dioxygenase"/>
    <property type="match status" value="1"/>
</dbReference>
<name>A0A1H6BJH6_9ACTN</name>
<gene>
    <name evidence="2" type="ORF">SAMN05444920_103419</name>
</gene>
<feature type="domain" description="Glyoxalase-like" evidence="1">
    <location>
        <begin position="6"/>
        <end position="152"/>
    </location>
</feature>
<sequence length="153" mass="17020">MSRHVQITFDAHDPQALSVFWRDALGYVIPGPPGVDLPEGADPVAAWNEFLERIGVPEEERNTRSALEDPDGQGPRLFFQRVPEDKVAKNRVHLDVRAAPGLQGEERMAALEAECDRLVALGAKRERRFEPDPPMSGGFIVMTDPEGNEFCLD</sequence>
<keyword evidence="3" id="KW-1185">Reference proteome</keyword>
<evidence type="ECO:0000313" key="2">
    <source>
        <dbReference type="EMBL" id="SEG60517.1"/>
    </source>
</evidence>
<dbReference type="PANTHER" id="PTHR35908">
    <property type="entry name" value="HYPOTHETICAL FUSION PROTEIN"/>
    <property type="match status" value="1"/>
</dbReference>
<proteinExistence type="predicted"/>
<accession>A0A1H6BJH6</accession>
<dbReference type="OrthoDB" id="3212826at2"/>
<dbReference type="RefSeq" id="WP_103956096.1">
    <property type="nucleotide sequence ID" value="NZ_FNVT01000003.1"/>
</dbReference>
<protein>
    <recommendedName>
        <fullName evidence="1">Glyoxalase-like domain-containing protein</fullName>
    </recommendedName>
</protein>
<dbReference type="AlphaFoldDB" id="A0A1H6BJH6"/>
<dbReference type="InterPro" id="IPR041581">
    <property type="entry name" value="Glyoxalase_6"/>
</dbReference>
<evidence type="ECO:0000313" key="3">
    <source>
        <dbReference type="Proteomes" id="UP000236732"/>
    </source>
</evidence>
<dbReference type="InterPro" id="IPR029068">
    <property type="entry name" value="Glyas_Bleomycin-R_OHBP_Dase"/>
</dbReference>
<dbReference type="PANTHER" id="PTHR35908:SF1">
    <property type="entry name" value="CONSERVED PROTEIN"/>
    <property type="match status" value="1"/>
</dbReference>
<dbReference type="Proteomes" id="UP000236732">
    <property type="component" value="Unassembled WGS sequence"/>
</dbReference>
<evidence type="ECO:0000259" key="1">
    <source>
        <dbReference type="Pfam" id="PF18029"/>
    </source>
</evidence>